<sequence length="132" mass="14723">MLSFAVAFSLSFESCQTVSDSTVVAFYGESLRLCLQMFFLRDKSFVAFPIIRTIERYGNIPYCFPKPESCFRGTVSADKRDKPFPKSVNSYPDPTTVFFEPTCVCISSSSINATSSFFPGKSTSDPHFLTQA</sequence>
<dbReference type="EMBL" id="SNRY01000213">
    <property type="protein sequence ID" value="KAA6344533.1"/>
    <property type="molecule type" value="Genomic_DNA"/>
</dbReference>
<dbReference type="AlphaFoldDB" id="A0A5J4SGZ0"/>
<name>A0A5J4SGZ0_9ZZZZ</name>
<reference evidence="1" key="1">
    <citation type="submission" date="2019-03" db="EMBL/GenBank/DDBJ databases">
        <title>Single cell metagenomics reveals metabolic interactions within the superorganism composed of flagellate Streblomastix strix and complex community of Bacteroidetes bacteria on its surface.</title>
        <authorList>
            <person name="Treitli S.C."/>
            <person name="Kolisko M."/>
            <person name="Husnik F."/>
            <person name="Keeling P."/>
            <person name="Hampl V."/>
        </authorList>
    </citation>
    <scope>NUCLEOTIDE SEQUENCE</scope>
    <source>
        <strain evidence="1">STM</strain>
    </source>
</reference>
<accession>A0A5J4SGZ0</accession>
<evidence type="ECO:0000313" key="1">
    <source>
        <dbReference type="EMBL" id="KAA6344533.1"/>
    </source>
</evidence>
<gene>
    <name evidence="1" type="ORF">EZS27_007848</name>
</gene>
<organism evidence="1">
    <name type="scientific">termite gut metagenome</name>
    <dbReference type="NCBI Taxonomy" id="433724"/>
    <lineage>
        <taxon>unclassified sequences</taxon>
        <taxon>metagenomes</taxon>
        <taxon>organismal metagenomes</taxon>
    </lineage>
</organism>
<comment type="caution">
    <text evidence="1">The sequence shown here is derived from an EMBL/GenBank/DDBJ whole genome shotgun (WGS) entry which is preliminary data.</text>
</comment>
<proteinExistence type="predicted"/>
<protein>
    <submittedName>
        <fullName evidence="1">Uncharacterized protein</fullName>
    </submittedName>
</protein>